<evidence type="ECO:0008006" key="3">
    <source>
        <dbReference type="Google" id="ProtNLM"/>
    </source>
</evidence>
<comment type="caution">
    <text evidence="1">The sequence shown here is derived from an EMBL/GenBank/DDBJ whole genome shotgun (WGS) entry which is preliminary data.</text>
</comment>
<gene>
    <name evidence="1" type="ORF">ISP18_20415</name>
</gene>
<dbReference type="Proteomes" id="UP001620409">
    <property type="component" value="Unassembled WGS sequence"/>
</dbReference>
<protein>
    <recommendedName>
        <fullName evidence="3">Fap</fullName>
    </recommendedName>
</protein>
<evidence type="ECO:0000313" key="2">
    <source>
        <dbReference type="Proteomes" id="UP001620409"/>
    </source>
</evidence>
<organism evidence="1 2">
    <name type="scientific">Dyella humi</name>
    <dbReference type="NCBI Taxonomy" id="1770547"/>
    <lineage>
        <taxon>Bacteria</taxon>
        <taxon>Pseudomonadati</taxon>
        <taxon>Pseudomonadota</taxon>
        <taxon>Gammaproteobacteria</taxon>
        <taxon>Lysobacterales</taxon>
        <taxon>Rhodanobacteraceae</taxon>
        <taxon>Dyella</taxon>
    </lineage>
</organism>
<reference evidence="1 2" key="1">
    <citation type="submission" date="2020-10" db="EMBL/GenBank/DDBJ databases">
        <title>Phylogeny of dyella-like bacteria.</title>
        <authorList>
            <person name="Fu J."/>
        </authorList>
    </citation>
    <scope>NUCLEOTIDE SEQUENCE [LARGE SCALE GENOMIC DNA]</scope>
    <source>
        <strain evidence="1 2">DHG40</strain>
    </source>
</reference>
<evidence type="ECO:0000313" key="1">
    <source>
        <dbReference type="EMBL" id="MFK2856983.1"/>
    </source>
</evidence>
<proteinExistence type="predicted"/>
<sequence length="179" mass="17815">MDSARKQSYRHTDIRIAMTCVGLIALLLPALSFADGARVAQKAKPGEIVLIRNVAARPADRPPTAPGMALMVSGSPNPQLVNTLTGSHGAGEITDAEIADVNAGPAAAGIPIQNGVQRSLNAALGTNTGGNSAGAVSSNGMSNTLSAPTAGGAVADSTRNIGDQVTGALSQIPMLSAGH</sequence>
<name>A0ABW8IPC0_9GAMM</name>
<dbReference type="RefSeq" id="WP_380011911.1">
    <property type="nucleotide sequence ID" value="NZ_JADIKI010000023.1"/>
</dbReference>
<dbReference type="EMBL" id="JADIKI010000023">
    <property type="protein sequence ID" value="MFK2856983.1"/>
    <property type="molecule type" value="Genomic_DNA"/>
</dbReference>
<accession>A0ABW8IPC0</accession>
<keyword evidence="2" id="KW-1185">Reference proteome</keyword>